<evidence type="ECO:0000313" key="2">
    <source>
        <dbReference type="Proteomes" id="UP000233781"/>
    </source>
</evidence>
<dbReference type="SUPFAM" id="SSF53649">
    <property type="entry name" value="Alkaline phosphatase-like"/>
    <property type="match status" value="1"/>
</dbReference>
<proteinExistence type="predicted"/>
<keyword evidence="2" id="KW-1185">Reference proteome</keyword>
<sequence>MEGPAAPDYASGSLADVLPSVCASLGVPSVAGAAAWAGPLALPAARRGVVVLVDGLGARQLGRRLGHAPWLRAQVTGTRTLVSGFPSTTATSMGSFGTGSHPGTHGMLGYEVLDPARDQVFNELSWEDGPVPERWQPRTTWFERAAAAGLGVVRIGPGFFDGSGLTQAALRGGRFAAAESLPARVDAALAAVRATPRGLVYLYWGEVDKLGHVHGPESLEWTAELEAVDRELACLAAGLPDDASLTVTADHGMLACPHETRLDVADEPSLRVGVRHLGGEPRTTHVYCEEGAVADVAAAWSAVLGDRAWVGRRDEAVAAGLFGVVAPEHRARIGDLVVVSGGDFTVVDSGRMRPQLLALRGMHGALSGEELEVPVVHVPARVA</sequence>
<dbReference type="PANTHER" id="PTHR10151">
    <property type="entry name" value="ECTONUCLEOTIDE PYROPHOSPHATASE/PHOSPHODIESTERASE"/>
    <property type="match status" value="1"/>
</dbReference>
<gene>
    <name evidence="1" type="ORF">ATL31_0355</name>
</gene>
<dbReference type="InterPro" id="IPR017850">
    <property type="entry name" value="Alkaline_phosphatase_core_sf"/>
</dbReference>
<dbReference type="InterPro" id="IPR002591">
    <property type="entry name" value="Phosphodiest/P_Trfase"/>
</dbReference>
<comment type="caution">
    <text evidence="1">The sequence shown here is derived from an EMBL/GenBank/DDBJ whole genome shotgun (WGS) entry which is preliminary data.</text>
</comment>
<protein>
    <submittedName>
        <fullName evidence="1">Type I phosphodiesterase/nucleotide pyrophosphatase</fullName>
    </submittedName>
</protein>
<dbReference type="RefSeq" id="WP_342749452.1">
    <property type="nucleotide sequence ID" value="NZ_PJNE01000001.1"/>
</dbReference>
<dbReference type="EMBL" id="PJNE01000001">
    <property type="protein sequence ID" value="PKW25558.1"/>
    <property type="molecule type" value="Genomic_DNA"/>
</dbReference>
<dbReference type="GO" id="GO:0016787">
    <property type="term" value="F:hydrolase activity"/>
    <property type="evidence" value="ECO:0007669"/>
    <property type="project" value="UniProtKB-ARBA"/>
</dbReference>
<dbReference type="Proteomes" id="UP000233781">
    <property type="component" value="Unassembled WGS sequence"/>
</dbReference>
<dbReference type="Pfam" id="PF01663">
    <property type="entry name" value="Phosphodiest"/>
    <property type="match status" value="1"/>
</dbReference>
<reference evidence="1 2" key="1">
    <citation type="submission" date="2017-12" db="EMBL/GenBank/DDBJ databases">
        <title>Sequencing the genomes of 1000 Actinobacteria strains.</title>
        <authorList>
            <person name="Klenk H.-P."/>
        </authorList>
    </citation>
    <scope>NUCLEOTIDE SEQUENCE [LARGE SCALE GENOMIC DNA]</scope>
    <source>
        <strain evidence="1 2">DSM 12806</strain>
    </source>
</reference>
<dbReference type="AlphaFoldDB" id="A0A2N3YFD5"/>
<accession>A0A2N3YFD5</accession>
<evidence type="ECO:0000313" key="1">
    <source>
        <dbReference type="EMBL" id="PKW25558.1"/>
    </source>
</evidence>
<dbReference type="Gene3D" id="3.40.720.10">
    <property type="entry name" value="Alkaline Phosphatase, subunit A"/>
    <property type="match status" value="1"/>
</dbReference>
<dbReference type="PANTHER" id="PTHR10151:SF120">
    <property type="entry name" value="BIS(5'-ADENOSYL)-TRIPHOSPHATASE"/>
    <property type="match status" value="1"/>
</dbReference>
<organism evidence="1 2">
    <name type="scientific">Phycicoccus duodecadis</name>
    <dbReference type="NCBI Taxonomy" id="173053"/>
    <lineage>
        <taxon>Bacteria</taxon>
        <taxon>Bacillati</taxon>
        <taxon>Actinomycetota</taxon>
        <taxon>Actinomycetes</taxon>
        <taxon>Micrococcales</taxon>
        <taxon>Intrasporangiaceae</taxon>
        <taxon>Phycicoccus</taxon>
    </lineage>
</organism>
<name>A0A2N3YFD5_9MICO</name>